<dbReference type="Proteomes" id="UP000479710">
    <property type="component" value="Unassembled WGS sequence"/>
</dbReference>
<gene>
    <name evidence="2" type="ORF">E2562_022825</name>
</gene>
<comment type="caution">
    <text evidence="2">The sequence shown here is derived from an EMBL/GenBank/DDBJ whole genome shotgun (WGS) entry which is preliminary data.</text>
</comment>
<evidence type="ECO:0000313" key="2">
    <source>
        <dbReference type="EMBL" id="KAF0934139.1"/>
    </source>
</evidence>
<organism evidence="2 3">
    <name type="scientific">Oryza meyeriana var. granulata</name>
    <dbReference type="NCBI Taxonomy" id="110450"/>
    <lineage>
        <taxon>Eukaryota</taxon>
        <taxon>Viridiplantae</taxon>
        <taxon>Streptophyta</taxon>
        <taxon>Embryophyta</taxon>
        <taxon>Tracheophyta</taxon>
        <taxon>Spermatophyta</taxon>
        <taxon>Magnoliopsida</taxon>
        <taxon>Liliopsida</taxon>
        <taxon>Poales</taxon>
        <taxon>Poaceae</taxon>
        <taxon>BOP clade</taxon>
        <taxon>Oryzoideae</taxon>
        <taxon>Oryzeae</taxon>
        <taxon>Oryzinae</taxon>
        <taxon>Oryza</taxon>
        <taxon>Oryza meyeriana</taxon>
    </lineage>
</organism>
<protein>
    <submittedName>
        <fullName evidence="2">Uncharacterized protein</fullName>
    </submittedName>
</protein>
<keyword evidence="3" id="KW-1185">Reference proteome</keyword>
<name>A0A6G1FB94_9ORYZ</name>
<dbReference type="EMBL" id="SPHZ02000001">
    <property type="protein sequence ID" value="KAF0934139.1"/>
    <property type="molecule type" value="Genomic_DNA"/>
</dbReference>
<reference evidence="2 3" key="1">
    <citation type="submission" date="2019-11" db="EMBL/GenBank/DDBJ databases">
        <title>Whole genome sequence of Oryza granulata.</title>
        <authorList>
            <person name="Li W."/>
        </authorList>
    </citation>
    <scope>NUCLEOTIDE SEQUENCE [LARGE SCALE GENOMIC DNA]</scope>
    <source>
        <strain evidence="3">cv. Menghai</strain>
        <tissue evidence="2">Leaf</tissue>
    </source>
</reference>
<feature type="compositionally biased region" description="Basic and acidic residues" evidence="1">
    <location>
        <begin position="88"/>
        <end position="98"/>
    </location>
</feature>
<evidence type="ECO:0000313" key="3">
    <source>
        <dbReference type="Proteomes" id="UP000479710"/>
    </source>
</evidence>
<sequence>MPAIAMAQLRLLLSHSTRRTTQPHRLLSLHFSSNAGSGSGSNPPPPLPIKPVSYAPKPQPPLEEAPAAAKHRLKMDKRIALTSPSLKSTEKSGRDLRSGGDANGGANTNSNTIPKGDKEKGVNVQVILRCR</sequence>
<feature type="region of interest" description="Disordered" evidence="1">
    <location>
        <begin position="24"/>
        <end position="122"/>
    </location>
</feature>
<dbReference type="AlphaFoldDB" id="A0A6G1FB94"/>
<accession>A0A6G1FB94</accession>
<proteinExistence type="predicted"/>
<dbReference type="OrthoDB" id="1741167at2759"/>
<evidence type="ECO:0000256" key="1">
    <source>
        <dbReference type="SAM" id="MobiDB-lite"/>
    </source>
</evidence>